<evidence type="ECO:0000259" key="2">
    <source>
        <dbReference type="Pfam" id="PF20434"/>
    </source>
</evidence>
<sequence>MAKHSLYAETRPLKIKHIIASVSLLLLSACSSTGLFLLNSALRLNSEHSVSKDVAFGQDEWQKLDIYTPNRSAQQAKPVLVFFYGGSWDSGSKEMYFFVADAFTRLGYVVIIPDYAKYPAARFPAFMEDGAAAIAWTKQNVANYGGDPQKIFIAGHSAGAHLGGLLLTDERYLKKHGLSPLDVQGFSGLAGPYNFTPTRPSLMEVFGPPENYPNMQVMNFVNGDEPPMLLLHGAKDDIVGVRNQELLIEKLSAVGNLSTGVLYPGLTHTSILTSLTWPLKKNSSTLDDMDKFFKSLL</sequence>
<dbReference type="Gene3D" id="3.40.50.1820">
    <property type="entry name" value="alpha/beta hydrolase"/>
    <property type="match status" value="1"/>
</dbReference>
<gene>
    <name evidence="3" type="ordered locus">Ping_1779</name>
</gene>
<proteinExistence type="predicted"/>
<protein>
    <submittedName>
        <fullName evidence="3">Esterase/lipase/thioesterase family protein</fullName>
    </submittedName>
</protein>
<keyword evidence="4" id="KW-1185">Reference proteome</keyword>
<feature type="domain" description="BD-FAE-like" evidence="2">
    <location>
        <begin position="64"/>
        <end position="251"/>
    </location>
</feature>
<dbReference type="eggNOG" id="COG0657">
    <property type="taxonomic scope" value="Bacteria"/>
</dbReference>
<dbReference type="SUPFAM" id="SSF53474">
    <property type="entry name" value="alpha/beta-Hydrolases"/>
    <property type="match status" value="1"/>
</dbReference>
<keyword evidence="1" id="KW-0378">Hydrolase</keyword>
<evidence type="ECO:0000313" key="4">
    <source>
        <dbReference type="Proteomes" id="UP000000639"/>
    </source>
</evidence>
<dbReference type="AlphaFoldDB" id="A1SVP6"/>
<dbReference type="GO" id="GO:0016787">
    <property type="term" value="F:hydrolase activity"/>
    <property type="evidence" value="ECO:0007669"/>
    <property type="project" value="UniProtKB-KW"/>
</dbReference>
<dbReference type="InterPro" id="IPR049492">
    <property type="entry name" value="BD-FAE-like_dom"/>
</dbReference>
<dbReference type="Pfam" id="PF20434">
    <property type="entry name" value="BD-FAE"/>
    <property type="match status" value="1"/>
</dbReference>
<accession>A1SVP6</accession>
<reference evidence="3 4" key="1">
    <citation type="submission" date="2007-01" db="EMBL/GenBank/DDBJ databases">
        <title>Complete sequence of Psychromonas ingrahamii 37.</title>
        <authorList>
            <consortium name="US DOE Joint Genome Institute"/>
            <person name="Copeland A."/>
            <person name="Lucas S."/>
            <person name="Lapidus A."/>
            <person name="Barry K."/>
            <person name="Detter J.C."/>
            <person name="Glavina del Rio T."/>
            <person name="Hammon N."/>
            <person name="Israni S."/>
            <person name="Dalin E."/>
            <person name="Tice H."/>
            <person name="Pitluck S."/>
            <person name="Thompson L.S."/>
            <person name="Brettin T."/>
            <person name="Bruce D."/>
            <person name="Han C."/>
            <person name="Tapia R."/>
            <person name="Schmutz J."/>
            <person name="Larimer F."/>
            <person name="Land M."/>
            <person name="Hauser L."/>
            <person name="Kyrpides N."/>
            <person name="Ivanova N."/>
            <person name="Staley J."/>
            <person name="Richardson P."/>
        </authorList>
    </citation>
    <scope>NUCLEOTIDE SEQUENCE [LARGE SCALE GENOMIC DNA]</scope>
    <source>
        <strain evidence="3 4">37</strain>
    </source>
</reference>
<evidence type="ECO:0000313" key="3">
    <source>
        <dbReference type="EMBL" id="ABM03561.1"/>
    </source>
</evidence>
<dbReference type="STRING" id="357804.Ping_1779"/>
<dbReference type="HOGENOM" id="CLU_012494_4_1_6"/>
<dbReference type="RefSeq" id="WP_011770121.1">
    <property type="nucleotide sequence ID" value="NC_008709.1"/>
</dbReference>
<dbReference type="EMBL" id="CP000510">
    <property type="protein sequence ID" value="ABM03561.1"/>
    <property type="molecule type" value="Genomic_DNA"/>
</dbReference>
<dbReference type="PROSITE" id="PS51257">
    <property type="entry name" value="PROKAR_LIPOPROTEIN"/>
    <property type="match status" value="1"/>
</dbReference>
<dbReference type="InterPro" id="IPR029058">
    <property type="entry name" value="AB_hydrolase_fold"/>
</dbReference>
<dbReference type="InterPro" id="IPR050300">
    <property type="entry name" value="GDXG_lipolytic_enzyme"/>
</dbReference>
<organism evidence="3 4">
    <name type="scientific">Psychromonas ingrahamii (strain DSM 17664 / CCUG 51855 / 37)</name>
    <dbReference type="NCBI Taxonomy" id="357804"/>
    <lineage>
        <taxon>Bacteria</taxon>
        <taxon>Pseudomonadati</taxon>
        <taxon>Pseudomonadota</taxon>
        <taxon>Gammaproteobacteria</taxon>
        <taxon>Alteromonadales</taxon>
        <taxon>Psychromonadaceae</taxon>
        <taxon>Psychromonas</taxon>
    </lineage>
</organism>
<dbReference type="OrthoDB" id="9775851at2"/>
<dbReference type="Proteomes" id="UP000000639">
    <property type="component" value="Chromosome"/>
</dbReference>
<dbReference type="PANTHER" id="PTHR48081">
    <property type="entry name" value="AB HYDROLASE SUPERFAMILY PROTEIN C4A8.06C"/>
    <property type="match status" value="1"/>
</dbReference>
<dbReference type="KEGG" id="pin:Ping_1779"/>
<evidence type="ECO:0000256" key="1">
    <source>
        <dbReference type="ARBA" id="ARBA00022801"/>
    </source>
</evidence>
<dbReference type="PANTHER" id="PTHR48081:SF9">
    <property type="entry name" value="CARBOXYLESTERASE"/>
    <property type="match status" value="1"/>
</dbReference>
<name>A1SVP6_PSYIN</name>